<dbReference type="PANTHER" id="PTHR23526:SF4">
    <property type="entry name" value="INTEGRAL MEMBRANE TRANSPORT PROTEIN"/>
    <property type="match status" value="1"/>
</dbReference>
<organism evidence="7 8">
    <name type="scientific">Kineosporia babensis</name>
    <dbReference type="NCBI Taxonomy" id="499548"/>
    <lineage>
        <taxon>Bacteria</taxon>
        <taxon>Bacillati</taxon>
        <taxon>Actinomycetota</taxon>
        <taxon>Actinomycetes</taxon>
        <taxon>Kineosporiales</taxon>
        <taxon>Kineosporiaceae</taxon>
        <taxon>Kineosporia</taxon>
    </lineage>
</organism>
<feature type="transmembrane region" description="Helical" evidence="5">
    <location>
        <begin position="274"/>
        <end position="297"/>
    </location>
</feature>
<name>A0A9X1NJ77_9ACTN</name>
<dbReference type="AlphaFoldDB" id="A0A9X1NJ77"/>
<comment type="subcellular location">
    <subcellularLocation>
        <location evidence="1">Cell membrane</location>
        <topology evidence="1">Multi-pass membrane protein</topology>
    </subcellularLocation>
</comment>
<feature type="transmembrane region" description="Helical" evidence="5">
    <location>
        <begin position="93"/>
        <end position="112"/>
    </location>
</feature>
<evidence type="ECO:0000313" key="7">
    <source>
        <dbReference type="EMBL" id="MCD5314103.1"/>
    </source>
</evidence>
<dbReference type="GO" id="GO:0022857">
    <property type="term" value="F:transmembrane transporter activity"/>
    <property type="evidence" value="ECO:0007669"/>
    <property type="project" value="InterPro"/>
</dbReference>
<feature type="transmembrane region" description="Helical" evidence="5">
    <location>
        <begin position="345"/>
        <end position="378"/>
    </location>
</feature>
<feature type="transmembrane region" description="Helical" evidence="5">
    <location>
        <begin position="133"/>
        <end position="152"/>
    </location>
</feature>
<feature type="transmembrane region" description="Helical" evidence="5">
    <location>
        <begin position="239"/>
        <end position="262"/>
    </location>
</feature>
<feature type="domain" description="Major facilitator superfamily (MFS) profile" evidence="6">
    <location>
        <begin position="1"/>
        <end position="384"/>
    </location>
</feature>
<dbReference type="PANTHER" id="PTHR23526">
    <property type="entry name" value="INTEGRAL MEMBRANE TRANSPORT PROTEIN-RELATED"/>
    <property type="match status" value="1"/>
</dbReference>
<dbReference type="InterPro" id="IPR036259">
    <property type="entry name" value="MFS_trans_sf"/>
</dbReference>
<gene>
    <name evidence="7" type="ORF">LR394_24650</name>
</gene>
<keyword evidence="4 5" id="KW-0472">Membrane</keyword>
<dbReference type="InterPro" id="IPR011701">
    <property type="entry name" value="MFS"/>
</dbReference>
<keyword evidence="3 5" id="KW-1133">Transmembrane helix</keyword>
<evidence type="ECO:0000313" key="8">
    <source>
        <dbReference type="Proteomes" id="UP001138997"/>
    </source>
</evidence>
<proteinExistence type="predicted"/>
<keyword evidence="8" id="KW-1185">Reference proteome</keyword>
<feature type="transmembrane region" description="Helical" evidence="5">
    <location>
        <begin position="212"/>
        <end position="233"/>
    </location>
</feature>
<feature type="transmembrane region" description="Helical" evidence="5">
    <location>
        <begin position="164"/>
        <end position="182"/>
    </location>
</feature>
<keyword evidence="2 5" id="KW-0812">Transmembrane</keyword>
<protein>
    <submittedName>
        <fullName evidence="7">MFS transporter</fullName>
    </submittedName>
</protein>
<dbReference type="Gene3D" id="1.20.1250.20">
    <property type="entry name" value="MFS general substrate transporter like domains"/>
    <property type="match status" value="1"/>
</dbReference>
<evidence type="ECO:0000256" key="1">
    <source>
        <dbReference type="ARBA" id="ARBA00004651"/>
    </source>
</evidence>
<feature type="transmembrane region" description="Helical" evidence="5">
    <location>
        <begin position="7"/>
        <end position="25"/>
    </location>
</feature>
<accession>A0A9X1NJ77</accession>
<dbReference type="SUPFAM" id="SSF103473">
    <property type="entry name" value="MFS general substrate transporter"/>
    <property type="match status" value="1"/>
</dbReference>
<comment type="caution">
    <text evidence="7">The sequence shown here is derived from an EMBL/GenBank/DDBJ whole genome shotgun (WGS) entry which is preliminary data.</text>
</comment>
<feature type="transmembrane region" description="Helical" evidence="5">
    <location>
        <begin position="68"/>
        <end position="87"/>
    </location>
</feature>
<dbReference type="EMBL" id="JAJOMB010000014">
    <property type="protein sequence ID" value="MCD5314103.1"/>
    <property type="molecule type" value="Genomic_DNA"/>
</dbReference>
<feature type="transmembrane region" description="Helical" evidence="5">
    <location>
        <begin position="37"/>
        <end position="56"/>
    </location>
</feature>
<dbReference type="InterPro" id="IPR020846">
    <property type="entry name" value="MFS_dom"/>
</dbReference>
<evidence type="ECO:0000256" key="3">
    <source>
        <dbReference type="ARBA" id="ARBA00022989"/>
    </source>
</evidence>
<dbReference type="RefSeq" id="WP_231446350.1">
    <property type="nucleotide sequence ID" value="NZ_JAJOMB010000014.1"/>
</dbReference>
<evidence type="ECO:0000256" key="4">
    <source>
        <dbReference type="ARBA" id="ARBA00023136"/>
    </source>
</evidence>
<evidence type="ECO:0000256" key="2">
    <source>
        <dbReference type="ARBA" id="ARBA00022692"/>
    </source>
</evidence>
<dbReference type="PROSITE" id="PS50850">
    <property type="entry name" value="MFS"/>
    <property type="match status" value="1"/>
</dbReference>
<evidence type="ECO:0000259" key="6">
    <source>
        <dbReference type="PROSITE" id="PS50850"/>
    </source>
</evidence>
<dbReference type="Proteomes" id="UP001138997">
    <property type="component" value="Unassembled WGS sequence"/>
</dbReference>
<sequence>MSRQTAVLLGHSVLTQIITFLLRPATTYRALEIDTPAAWLGVLSACFAIAPLILALPSGAVVDRIGEGNTAMIGGVLITASAVVLALTGNSVIALAVGTCLLGVGHLGSVVAQQTLVANSTSQASKLDSAFGYYTFAASLGQAIGPAALVLFSRGGAVPETQQIFITCSVAGLALLLLAALLRRSEAGAHPADDETATGLGSLLRLPGLAQALLTSSVVLAAVDITLVYLPALGTQRDINASFIGILLTIRGLSSMTTRLFLGRLTGLFGRRNVLVGGTLAAAGALLAMALPVPLWLAGMLMALAGLGLGVGQPITMSWLAASAPPGARGRAMSLRLVGNRAGQVVIPSAAGALAAGAGASGVLGITGAGLLLIAVSARRLPVD</sequence>
<dbReference type="GO" id="GO:0005886">
    <property type="term" value="C:plasma membrane"/>
    <property type="evidence" value="ECO:0007669"/>
    <property type="project" value="UniProtKB-SubCell"/>
</dbReference>
<reference evidence="7" key="1">
    <citation type="submission" date="2021-11" db="EMBL/GenBank/DDBJ databases">
        <title>Streptomyces corallinus and Kineosporia corallina sp. nov., two new coral-derived marine actinobacteria.</title>
        <authorList>
            <person name="Buangrab K."/>
            <person name="Sutthacheep M."/>
            <person name="Yeemin T."/>
            <person name="Harunari E."/>
            <person name="Igarashi Y."/>
            <person name="Sripreechasak P."/>
            <person name="Kanchanasin P."/>
            <person name="Tanasupawat S."/>
            <person name="Phongsopitanun W."/>
        </authorList>
    </citation>
    <scope>NUCLEOTIDE SEQUENCE</scope>
    <source>
        <strain evidence="7">JCM 31032</strain>
    </source>
</reference>
<dbReference type="InterPro" id="IPR052528">
    <property type="entry name" value="Sugar_transport-like"/>
</dbReference>
<evidence type="ECO:0000256" key="5">
    <source>
        <dbReference type="SAM" id="Phobius"/>
    </source>
</evidence>
<dbReference type="Pfam" id="PF07690">
    <property type="entry name" value="MFS_1"/>
    <property type="match status" value="1"/>
</dbReference>